<feature type="signal peptide" evidence="1">
    <location>
        <begin position="1"/>
        <end position="26"/>
    </location>
</feature>
<evidence type="ECO:0000256" key="1">
    <source>
        <dbReference type="SAM" id="SignalP"/>
    </source>
</evidence>
<organism evidence="2">
    <name type="scientific">Leptolyngbya boryana CZ1</name>
    <dbReference type="NCBI Taxonomy" id="3060204"/>
    <lineage>
        <taxon>Bacteria</taxon>
        <taxon>Bacillati</taxon>
        <taxon>Cyanobacteriota</taxon>
        <taxon>Cyanophyceae</taxon>
        <taxon>Leptolyngbyales</taxon>
        <taxon>Leptolyngbyaceae</taxon>
        <taxon>Leptolyngbya group</taxon>
        <taxon>Leptolyngbya</taxon>
    </lineage>
</organism>
<gene>
    <name evidence="2" type="ORF">Q2T42_25470</name>
</gene>
<protein>
    <submittedName>
        <fullName evidence="2">Uncharacterized protein</fullName>
    </submittedName>
</protein>
<dbReference type="SUPFAM" id="SSF82153">
    <property type="entry name" value="FAS1 domain"/>
    <property type="match status" value="1"/>
</dbReference>
<proteinExistence type="predicted"/>
<sequence length="76" mass="7859">MNCSKLNIIGFAIVLSSFALSFPAQTCPSASKSTSVQASARQPQTIVDIAASNPNFSTLVEAVKAAGLVKTLSEQT</sequence>
<reference evidence="2" key="2">
    <citation type="submission" date="2023-07" db="EMBL/GenBank/DDBJ databases">
        <authorList>
            <person name="Bai X.-H."/>
            <person name="Wang H.-H."/>
            <person name="Wang J."/>
            <person name="Ma M.-Y."/>
            <person name="Hu H.-H."/>
            <person name="Song Z.-L."/>
            <person name="Ma H.-G."/>
            <person name="Fan Y."/>
            <person name="Du C.-Y."/>
            <person name="Xu J.-C."/>
        </authorList>
    </citation>
    <scope>NUCLEOTIDE SEQUENCE</scope>
    <source>
        <strain evidence="2">CZ1</strain>
    </source>
</reference>
<dbReference type="Gene3D" id="2.30.180.10">
    <property type="entry name" value="FAS1 domain"/>
    <property type="match status" value="1"/>
</dbReference>
<reference evidence="2" key="1">
    <citation type="journal article" date="2023" name="Plants (Basel)">
        <title>Genomic Analysis of Leptolyngbya boryana CZ1 Reveals Efficient Carbon Fixation Modules.</title>
        <authorList>
            <person name="Bai X."/>
            <person name="Wang H."/>
            <person name="Cheng W."/>
            <person name="Wang J."/>
            <person name="Ma M."/>
            <person name="Hu H."/>
            <person name="Song Z."/>
            <person name="Ma H."/>
            <person name="Fan Y."/>
            <person name="Du C."/>
            <person name="Xu J."/>
        </authorList>
    </citation>
    <scope>NUCLEOTIDE SEQUENCE</scope>
    <source>
        <strain evidence="2">CZ1</strain>
    </source>
</reference>
<dbReference type="AlphaFoldDB" id="A0AA96WSX7"/>
<accession>A0AA96WSX7</accession>
<evidence type="ECO:0000313" key="2">
    <source>
        <dbReference type="EMBL" id="WNZ45141.1"/>
    </source>
</evidence>
<feature type="chain" id="PRO_5041711861" evidence="1">
    <location>
        <begin position="27"/>
        <end position="76"/>
    </location>
</feature>
<keyword evidence="1" id="KW-0732">Signal</keyword>
<dbReference type="InterPro" id="IPR036378">
    <property type="entry name" value="FAS1_dom_sf"/>
</dbReference>
<name>A0AA96WSX7_LEPBY</name>
<dbReference type="EMBL" id="CP130144">
    <property type="protein sequence ID" value="WNZ45141.1"/>
    <property type="molecule type" value="Genomic_DNA"/>
</dbReference>
<dbReference type="RefSeq" id="WP_242044378.1">
    <property type="nucleotide sequence ID" value="NZ_CP130144.1"/>
</dbReference>